<evidence type="ECO:0000256" key="6">
    <source>
        <dbReference type="ARBA" id="ARBA00023141"/>
    </source>
</evidence>
<feature type="binding site" evidence="8">
    <location>
        <position position="78"/>
    </location>
    <ligand>
        <name>NADP(+)</name>
        <dbReference type="ChEBI" id="CHEBI:58349"/>
    </ligand>
</feature>
<feature type="binding site" evidence="8">
    <location>
        <position position="217"/>
    </location>
    <ligand>
        <name>NADP(+)</name>
        <dbReference type="ChEBI" id="CHEBI:58349"/>
    </ligand>
</feature>
<comment type="caution">
    <text evidence="8">Lacks conserved residue(s) required for the propagation of feature annotation.</text>
</comment>
<dbReference type="InterPro" id="IPR013708">
    <property type="entry name" value="Shikimate_DH-bd_N"/>
</dbReference>
<comment type="function">
    <text evidence="8">Involved in the biosynthesis of the chorismate, which leads to the biosynthesis of aromatic amino acids. Catalyzes the reversible NADPH linked reduction of 3-dehydroshikimate (DHSA) to yield shikimate (SA).</text>
</comment>
<dbReference type="EC" id="1.1.1.25" evidence="2 8"/>
<feature type="binding site" evidence="8">
    <location>
        <position position="240"/>
    </location>
    <ligand>
        <name>NADP(+)</name>
        <dbReference type="ChEBI" id="CHEBI:58349"/>
    </ligand>
</feature>
<evidence type="ECO:0000259" key="11">
    <source>
        <dbReference type="Pfam" id="PF18317"/>
    </source>
</evidence>
<dbReference type="EMBL" id="CP116341">
    <property type="protein sequence ID" value="WOV85485.1"/>
    <property type="molecule type" value="Genomic_DNA"/>
</dbReference>
<accession>A0ABZ0KZ25</accession>
<dbReference type="Pfam" id="PF01488">
    <property type="entry name" value="Shikimate_DH"/>
    <property type="match status" value="1"/>
</dbReference>
<evidence type="ECO:0000256" key="7">
    <source>
        <dbReference type="ARBA" id="ARBA00049442"/>
    </source>
</evidence>
<organism evidence="12 13">
    <name type="scientific">Sporosarcina jeotgali</name>
    <dbReference type="NCBI Taxonomy" id="3020056"/>
    <lineage>
        <taxon>Bacteria</taxon>
        <taxon>Bacillati</taxon>
        <taxon>Bacillota</taxon>
        <taxon>Bacilli</taxon>
        <taxon>Bacillales</taxon>
        <taxon>Caryophanaceae</taxon>
        <taxon>Sporosarcina</taxon>
    </lineage>
</organism>
<protein>
    <recommendedName>
        <fullName evidence="2 8">Shikimate dehydrogenase (NADP(+))</fullName>
        <shortName evidence="8">SDH</shortName>
        <ecNumber evidence="2 8">1.1.1.25</ecNumber>
    </recommendedName>
</protein>
<dbReference type="Gene3D" id="3.40.50.10860">
    <property type="entry name" value="Leucine Dehydrogenase, chain A, domain 1"/>
    <property type="match status" value="1"/>
</dbReference>
<feature type="binding site" evidence="8">
    <location>
        <position position="219"/>
    </location>
    <ligand>
        <name>shikimate</name>
        <dbReference type="ChEBI" id="CHEBI:36208"/>
    </ligand>
</feature>
<dbReference type="SUPFAM" id="SSF53223">
    <property type="entry name" value="Aminoacid dehydrogenase-like, N-terminal domain"/>
    <property type="match status" value="1"/>
</dbReference>
<keyword evidence="13" id="KW-1185">Reference proteome</keyword>
<dbReference type="InterPro" id="IPR022893">
    <property type="entry name" value="Shikimate_DH_fam"/>
</dbReference>
<feature type="binding site" evidence="8">
    <location>
        <begin position="128"/>
        <end position="132"/>
    </location>
    <ligand>
        <name>NADP(+)</name>
        <dbReference type="ChEBI" id="CHEBI:58349"/>
    </ligand>
</feature>
<evidence type="ECO:0000256" key="2">
    <source>
        <dbReference type="ARBA" id="ARBA00012962"/>
    </source>
</evidence>
<sequence>MKKWFAVIGDPVAQSMSPGMHDYWFKENKIDAAYLPVHAKSEKLQSVISSLRLLGCSGWNVTVPHKSDILPFLGSVDEAAAHMGAVNTVVIEGEGTLVGYNTDGIGFVHALEEKYGNDRKAEEILIIGAGGAAKGIAFALRSAGYGSITFTNRTMTNAYELSKRLSDSTCLPIAEAELQLARFGIIIQTTSVGMAFSTEGMPLDPSNAAPGTAAVDIIYNPLETDFLAAARHSGAATANGIGMFVHQGALAFEKWTGIHPDTAGMMEQLTQQLEDQHDNK</sequence>
<evidence type="ECO:0000256" key="4">
    <source>
        <dbReference type="ARBA" id="ARBA00022857"/>
    </source>
</evidence>
<feature type="binding site" evidence="8">
    <location>
        <position position="247"/>
    </location>
    <ligand>
        <name>shikimate</name>
        <dbReference type="ChEBI" id="CHEBI:36208"/>
    </ligand>
</feature>
<gene>
    <name evidence="8 12" type="primary">aroE</name>
    <name evidence="12" type="ORF">PGH26_06010</name>
</gene>
<dbReference type="NCBIfam" id="TIGR00507">
    <property type="entry name" value="aroE"/>
    <property type="match status" value="1"/>
</dbReference>
<dbReference type="InterPro" id="IPR046346">
    <property type="entry name" value="Aminoacid_DH-like_N_sf"/>
</dbReference>
<evidence type="ECO:0000259" key="10">
    <source>
        <dbReference type="Pfam" id="PF08501"/>
    </source>
</evidence>
<evidence type="ECO:0000256" key="8">
    <source>
        <dbReference type="HAMAP-Rule" id="MF_00222"/>
    </source>
</evidence>
<dbReference type="InterPro" id="IPR006151">
    <property type="entry name" value="Shikm_DH/Glu-tRNA_Rdtase"/>
</dbReference>
<keyword evidence="5 8" id="KW-0560">Oxidoreductase</keyword>
<comment type="catalytic activity">
    <reaction evidence="7 8">
        <text>shikimate + NADP(+) = 3-dehydroshikimate + NADPH + H(+)</text>
        <dbReference type="Rhea" id="RHEA:17737"/>
        <dbReference type="ChEBI" id="CHEBI:15378"/>
        <dbReference type="ChEBI" id="CHEBI:16630"/>
        <dbReference type="ChEBI" id="CHEBI:36208"/>
        <dbReference type="ChEBI" id="CHEBI:57783"/>
        <dbReference type="ChEBI" id="CHEBI:58349"/>
        <dbReference type="EC" id="1.1.1.25"/>
    </reaction>
</comment>
<dbReference type="SUPFAM" id="SSF51735">
    <property type="entry name" value="NAD(P)-binding Rossmann-fold domains"/>
    <property type="match status" value="1"/>
</dbReference>
<reference evidence="12 13" key="1">
    <citation type="submission" date="2023-01" db="EMBL/GenBank/DDBJ databases">
        <title>Sporosarcina sp. nov., isolated from Korean tranditional fermented seafood 'Jeotgal'.</title>
        <authorList>
            <person name="Yang A.-I."/>
        </authorList>
    </citation>
    <scope>NUCLEOTIDE SEQUENCE [LARGE SCALE GENOMIC DNA]</scope>
    <source>
        <strain evidence="12 13">B2O-1</strain>
    </source>
</reference>
<feature type="binding site" evidence="8">
    <location>
        <position position="87"/>
    </location>
    <ligand>
        <name>shikimate</name>
        <dbReference type="ChEBI" id="CHEBI:36208"/>
    </ligand>
</feature>
<feature type="domain" description="Shikimate dehydrogenase substrate binding N-terminal" evidence="10">
    <location>
        <begin position="7"/>
        <end position="89"/>
    </location>
</feature>
<dbReference type="Pfam" id="PF18317">
    <property type="entry name" value="SDH_C"/>
    <property type="match status" value="1"/>
</dbReference>
<dbReference type="Proteomes" id="UP001303532">
    <property type="component" value="Chromosome"/>
</dbReference>
<feature type="binding site" evidence="8">
    <location>
        <position position="62"/>
    </location>
    <ligand>
        <name>shikimate</name>
        <dbReference type="ChEBI" id="CHEBI:36208"/>
    </ligand>
</feature>
<feature type="binding site" evidence="8">
    <location>
        <position position="103"/>
    </location>
    <ligand>
        <name>shikimate</name>
        <dbReference type="ChEBI" id="CHEBI:36208"/>
    </ligand>
</feature>
<dbReference type="RefSeq" id="WP_323693091.1">
    <property type="nucleotide sequence ID" value="NZ_CP116341.1"/>
</dbReference>
<evidence type="ECO:0000313" key="12">
    <source>
        <dbReference type="EMBL" id="WOV85485.1"/>
    </source>
</evidence>
<feature type="binding site" evidence="8">
    <location>
        <begin position="15"/>
        <end position="17"/>
    </location>
    <ligand>
        <name>shikimate</name>
        <dbReference type="ChEBI" id="CHEBI:36208"/>
    </ligand>
</feature>
<feature type="domain" description="SDH C-terminal" evidence="11">
    <location>
        <begin position="240"/>
        <end position="269"/>
    </location>
</feature>
<proteinExistence type="inferred from homology"/>
<feature type="active site" description="Proton acceptor" evidence="8">
    <location>
        <position position="66"/>
    </location>
</feature>
<comment type="pathway">
    <text evidence="1 8">Metabolic intermediate biosynthesis; chorismate biosynthesis; chorismate from D-erythrose 4-phosphate and phosphoenolpyruvate: step 4/7.</text>
</comment>
<dbReference type="Pfam" id="PF08501">
    <property type="entry name" value="Shikimate_dh_N"/>
    <property type="match status" value="1"/>
</dbReference>
<dbReference type="InterPro" id="IPR041121">
    <property type="entry name" value="SDH_C"/>
</dbReference>
<evidence type="ECO:0000313" key="13">
    <source>
        <dbReference type="Proteomes" id="UP001303532"/>
    </source>
</evidence>
<dbReference type="InterPro" id="IPR011342">
    <property type="entry name" value="Shikimate_DH"/>
</dbReference>
<evidence type="ECO:0000256" key="3">
    <source>
        <dbReference type="ARBA" id="ARBA00022605"/>
    </source>
</evidence>
<dbReference type="PANTHER" id="PTHR21089">
    <property type="entry name" value="SHIKIMATE DEHYDROGENASE"/>
    <property type="match status" value="1"/>
</dbReference>
<keyword evidence="6 8" id="KW-0057">Aromatic amino acid biosynthesis</keyword>
<keyword evidence="4 8" id="KW-0521">NADP</keyword>
<dbReference type="InterPro" id="IPR036291">
    <property type="entry name" value="NAD(P)-bd_dom_sf"/>
</dbReference>
<evidence type="ECO:0000256" key="5">
    <source>
        <dbReference type="ARBA" id="ARBA00023002"/>
    </source>
</evidence>
<evidence type="ECO:0000256" key="1">
    <source>
        <dbReference type="ARBA" id="ARBA00004871"/>
    </source>
</evidence>
<feature type="domain" description="Quinate/shikimate 5-dehydrogenase/glutamyl-tRNA reductase" evidence="9">
    <location>
        <begin position="116"/>
        <end position="192"/>
    </location>
</feature>
<dbReference type="GO" id="GO:0004764">
    <property type="term" value="F:shikimate 3-dehydrogenase (NADP+) activity"/>
    <property type="evidence" value="ECO:0007669"/>
    <property type="project" value="UniProtKB-EC"/>
</dbReference>
<dbReference type="CDD" id="cd01065">
    <property type="entry name" value="NAD_bind_Shikimate_DH"/>
    <property type="match status" value="1"/>
</dbReference>
<comment type="similarity">
    <text evidence="8">Belongs to the shikimate dehydrogenase family.</text>
</comment>
<dbReference type="HAMAP" id="MF_00222">
    <property type="entry name" value="Shikimate_DH_AroE"/>
    <property type="match status" value="1"/>
</dbReference>
<name>A0ABZ0KZ25_9BACL</name>
<evidence type="ECO:0000259" key="9">
    <source>
        <dbReference type="Pfam" id="PF01488"/>
    </source>
</evidence>
<dbReference type="PANTHER" id="PTHR21089:SF1">
    <property type="entry name" value="BIFUNCTIONAL 3-DEHYDROQUINATE DEHYDRATASE_SHIKIMATE DEHYDROGENASE, CHLOROPLASTIC"/>
    <property type="match status" value="1"/>
</dbReference>
<keyword evidence="3 8" id="KW-0028">Amino-acid biosynthesis</keyword>
<comment type="subunit">
    <text evidence="8">Homodimer.</text>
</comment>
<dbReference type="Gene3D" id="3.40.50.720">
    <property type="entry name" value="NAD(P)-binding Rossmann-like Domain"/>
    <property type="match status" value="1"/>
</dbReference>